<reference evidence="2 3" key="1">
    <citation type="submission" date="2020-12" db="EMBL/GenBank/DDBJ databases">
        <title>FDA dAtabase for Regulatory Grade micrObial Sequences (FDA-ARGOS): Supporting development and validation of Infectious Disease Dx tests.</title>
        <authorList>
            <person name="Sproer C."/>
            <person name="Gronow S."/>
            <person name="Severitt S."/>
            <person name="Schroder I."/>
            <person name="Tallon L."/>
            <person name="Sadzewicz L."/>
            <person name="Zhao X."/>
            <person name="Boylan J."/>
            <person name="Ott S."/>
            <person name="Bowen H."/>
            <person name="Vavikolanu K."/>
            <person name="Mehta A."/>
            <person name="Aluvathingal J."/>
            <person name="Nadendla S."/>
            <person name="Lowell S."/>
            <person name="Myers T."/>
            <person name="Yan Y."/>
            <person name="Sichtig H."/>
        </authorList>
    </citation>
    <scope>NUCLEOTIDE SEQUENCE [LARGE SCALE GENOMIC DNA]</scope>
    <source>
        <strain evidence="2 3">FDAARGOS_986</strain>
    </source>
</reference>
<dbReference type="Proteomes" id="UP000595481">
    <property type="component" value="Chromosome"/>
</dbReference>
<dbReference type="SMART" id="SM00530">
    <property type="entry name" value="HTH_XRE"/>
    <property type="match status" value="1"/>
</dbReference>
<evidence type="ECO:0000259" key="1">
    <source>
        <dbReference type="SMART" id="SM00530"/>
    </source>
</evidence>
<feature type="domain" description="HTH cro/C1-type" evidence="1">
    <location>
        <begin position="21"/>
        <end position="78"/>
    </location>
</feature>
<sequence>MKRNRTLPVAARQYLLDAKAQLRSVLKGAGLSYKDAARLISVNPSTISRWLDDDAPGFIDLEDAVLLCMHLGISVQQMIPAAGWALASQATHDQRAVFLTMSDAEIDWLLSVWSGAIKVYR</sequence>
<evidence type="ECO:0000313" key="3">
    <source>
        <dbReference type="Proteomes" id="UP000595481"/>
    </source>
</evidence>
<organism evidence="2 3">
    <name type="scientific">Aeromonas jandaei</name>
    <dbReference type="NCBI Taxonomy" id="650"/>
    <lineage>
        <taxon>Bacteria</taxon>
        <taxon>Pseudomonadati</taxon>
        <taxon>Pseudomonadota</taxon>
        <taxon>Gammaproteobacteria</taxon>
        <taxon>Aeromonadales</taxon>
        <taxon>Aeromonadaceae</taxon>
        <taxon>Aeromonas</taxon>
    </lineage>
</organism>
<dbReference type="InterPro" id="IPR010982">
    <property type="entry name" value="Lambda_DNA-bd_dom_sf"/>
</dbReference>
<accession>A0A7T4DQW2</accession>
<evidence type="ECO:0000313" key="2">
    <source>
        <dbReference type="EMBL" id="QQB21171.1"/>
    </source>
</evidence>
<gene>
    <name evidence="2" type="ORF">I6H43_06490</name>
</gene>
<dbReference type="RefSeq" id="WP_042031724.1">
    <property type="nucleotide sequence ID" value="NZ_CAWMFX010000031.1"/>
</dbReference>
<proteinExistence type="predicted"/>
<protein>
    <submittedName>
        <fullName evidence="2">Helix-turn-helix transcriptional regulator</fullName>
    </submittedName>
</protein>
<keyword evidence="3" id="KW-1185">Reference proteome</keyword>
<name>A0A7T4DQW2_AERJA</name>
<dbReference type="EMBL" id="CP066092">
    <property type="protein sequence ID" value="QQB21171.1"/>
    <property type="molecule type" value="Genomic_DNA"/>
</dbReference>
<dbReference type="GeneID" id="69550912"/>
<dbReference type="SUPFAM" id="SSF47413">
    <property type="entry name" value="lambda repressor-like DNA-binding domains"/>
    <property type="match status" value="1"/>
</dbReference>
<dbReference type="Gene3D" id="1.10.260.40">
    <property type="entry name" value="lambda repressor-like DNA-binding domains"/>
    <property type="match status" value="1"/>
</dbReference>
<dbReference type="InterPro" id="IPR001387">
    <property type="entry name" value="Cro/C1-type_HTH"/>
</dbReference>
<dbReference type="CDD" id="cd00093">
    <property type="entry name" value="HTH_XRE"/>
    <property type="match status" value="1"/>
</dbReference>